<dbReference type="InterPro" id="IPR025382">
    <property type="entry name" value="Cap4-like_endonuclease_dom"/>
</dbReference>
<gene>
    <name evidence="2" type="ORF">EDD39_4855</name>
</gene>
<name>A0A8G1UMG1_9ACTN</name>
<dbReference type="RefSeq" id="WP_162870115.1">
    <property type="nucleotide sequence ID" value="NZ_RJVJ01000001.1"/>
</dbReference>
<dbReference type="EMBL" id="RJVJ01000001">
    <property type="protein sequence ID" value="ROR46573.1"/>
    <property type="molecule type" value="Genomic_DNA"/>
</dbReference>
<evidence type="ECO:0000313" key="2">
    <source>
        <dbReference type="EMBL" id="ROR46573.1"/>
    </source>
</evidence>
<dbReference type="AlphaFoldDB" id="A0A8G1UMG1"/>
<dbReference type="GO" id="GO:0004518">
    <property type="term" value="F:nuclease activity"/>
    <property type="evidence" value="ECO:0007669"/>
    <property type="project" value="InterPro"/>
</dbReference>
<comment type="caution">
    <text evidence="2">The sequence shown here is derived from an EMBL/GenBank/DDBJ whole genome shotgun (WGS) entry which is preliminary data.</text>
</comment>
<protein>
    <submittedName>
        <fullName evidence="2">Uncharacterized protein DUF4297</fullName>
    </submittedName>
</protein>
<evidence type="ECO:0000313" key="3">
    <source>
        <dbReference type="Proteomes" id="UP000267408"/>
    </source>
</evidence>
<organism evidence="2 3">
    <name type="scientific">Kitasatospora cineracea</name>
    <dbReference type="NCBI Taxonomy" id="88074"/>
    <lineage>
        <taxon>Bacteria</taxon>
        <taxon>Bacillati</taxon>
        <taxon>Actinomycetota</taxon>
        <taxon>Actinomycetes</taxon>
        <taxon>Kitasatosporales</taxon>
        <taxon>Streptomycetaceae</taxon>
        <taxon>Kitasatospora</taxon>
    </lineage>
</organism>
<reference evidence="2 3" key="1">
    <citation type="submission" date="2018-11" db="EMBL/GenBank/DDBJ databases">
        <title>Sequencing the genomes of 1000 actinobacteria strains.</title>
        <authorList>
            <person name="Klenk H.-P."/>
        </authorList>
    </citation>
    <scope>NUCLEOTIDE SEQUENCE [LARGE SCALE GENOMIC DNA]</scope>
    <source>
        <strain evidence="2 3">DSM 44780</strain>
    </source>
</reference>
<accession>A0A8G1UMG1</accession>
<dbReference type="Pfam" id="PF14130">
    <property type="entry name" value="Cap4_nuclease"/>
    <property type="match status" value="1"/>
</dbReference>
<proteinExistence type="predicted"/>
<feature type="domain" description="CD-NTase associated protein 4-like DNA endonuclease" evidence="1">
    <location>
        <begin position="13"/>
        <end position="92"/>
    </location>
</feature>
<evidence type="ECO:0000259" key="1">
    <source>
        <dbReference type="Pfam" id="PF14130"/>
    </source>
</evidence>
<sequence>MTDPADIPAPDDTGTITLRRFTYQEKIAARYVIAMLGDGGGVLNVTGEHIEDVTVAIGHPSDPADVLWHFMQVKTKDDPAPWGLSDVIAKKSLKSLWRAYQAVRDCGFAYELISALEGHLDPADGALTALAQGAGGDHPDCLSRVSRHLGAQDPDEVRGYLSLVRIKGLPRREHIDDKSLAGLMELAPRVTTGEQRAVYLEVLSRVHEAMQGEAGPGWKEKLGVEHPGETVLRKRLTAASISDLAQRLRRPDHVLLAAYSDRLDAVETNLVRKLRRGGASPGLIHEAQFLRAQADEQRLNEIALGVWPENPRVEQDLDTRLKFTATPVVRRHQEREHRPADYIWDDLKHEIASTAGEVDRRPLYAKDPLLLMGRACAVSDQCHFGWGVASGED</sequence>
<dbReference type="Proteomes" id="UP000267408">
    <property type="component" value="Unassembled WGS sequence"/>
</dbReference>